<proteinExistence type="predicted"/>
<accession>A0A7S3V7S0</accession>
<evidence type="ECO:0000256" key="1">
    <source>
        <dbReference type="SAM" id="MobiDB-lite"/>
    </source>
</evidence>
<feature type="compositionally biased region" description="Polar residues" evidence="1">
    <location>
        <begin position="94"/>
        <end position="120"/>
    </location>
</feature>
<evidence type="ECO:0000313" key="2">
    <source>
        <dbReference type="EMBL" id="CAE0463011.1"/>
    </source>
</evidence>
<name>A0A7S3V7S0_9STRA</name>
<sequence>MTTHSGDIDEVFTNAPPKDLSGQRFFSNLLKGVRKKGADNFNAASGSPEDLSGGQFLPDITRYYGGEKGKGGGKTITTSLFTITLTPHCKETLPSANIPKQSQHSYKDPSVSNLSSNANPHSGPPAKKSSPAILTSMMNFSALTTIAIDGKPIHFLRYLI</sequence>
<organism evidence="2">
    <name type="scientific">Chaetoceros debilis</name>
    <dbReference type="NCBI Taxonomy" id="122233"/>
    <lineage>
        <taxon>Eukaryota</taxon>
        <taxon>Sar</taxon>
        <taxon>Stramenopiles</taxon>
        <taxon>Ochrophyta</taxon>
        <taxon>Bacillariophyta</taxon>
        <taxon>Coscinodiscophyceae</taxon>
        <taxon>Chaetocerotophycidae</taxon>
        <taxon>Chaetocerotales</taxon>
        <taxon>Chaetocerotaceae</taxon>
        <taxon>Chaetoceros</taxon>
    </lineage>
</organism>
<protein>
    <submittedName>
        <fullName evidence="2">Uncharacterized protein</fullName>
    </submittedName>
</protein>
<dbReference type="EMBL" id="HBIO01010130">
    <property type="protein sequence ID" value="CAE0463011.1"/>
    <property type="molecule type" value="Transcribed_RNA"/>
</dbReference>
<reference evidence="2" key="1">
    <citation type="submission" date="2021-01" db="EMBL/GenBank/DDBJ databases">
        <authorList>
            <person name="Corre E."/>
            <person name="Pelletier E."/>
            <person name="Niang G."/>
            <person name="Scheremetjew M."/>
            <person name="Finn R."/>
            <person name="Kale V."/>
            <person name="Holt S."/>
            <person name="Cochrane G."/>
            <person name="Meng A."/>
            <person name="Brown T."/>
            <person name="Cohen L."/>
        </authorList>
    </citation>
    <scope>NUCLEOTIDE SEQUENCE</scope>
    <source>
        <strain evidence="2">MM31A-1</strain>
    </source>
</reference>
<gene>
    <name evidence="2" type="ORF">CDEB00056_LOCUS7852</name>
</gene>
<dbReference type="AlphaFoldDB" id="A0A7S3V7S0"/>
<feature type="region of interest" description="Disordered" evidence="1">
    <location>
        <begin position="92"/>
        <end position="130"/>
    </location>
</feature>